<organism evidence="7 8">
    <name type="scientific">Flavimobilis soli</name>
    <dbReference type="NCBI Taxonomy" id="442709"/>
    <lineage>
        <taxon>Bacteria</taxon>
        <taxon>Bacillati</taxon>
        <taxon>Actinomycetota</taxon>
        <taxon>Actinomycetes</taxon>
        <taxon>Micrococcales</taxon>
        <taxon>Jonesiaceae</taxon>
        <taxon>Flavimobilis</taxon>
    </lineage>
</organism>
<keyword evidence="8" id="KW-1185">Reference proteome</keyword>
<evidence type="ECO:0000313" key="8">
    <source>
        <dbReference type="Proteomes" id="UP000221394"/>
    </source>
</evidence>
<feature type="region of interest" description="Disordered" evidence="5">
    <location>
        <begin position="297"/>
        <end position="339"/>
    </location>
</feature>
<comment type="subcellular location">
    <subcellularLocation>
        <location evidence="1">Endomembrane system</location>
        <topology evidence="1">Multi-pass membrane protein</topology>
    </subcellularLocation>
</comment>
<proteinExistence type="predicted"/>
<evidence type="ECO:0000256" key="2">
    <source>
        <dbReference type="ARBA" id="ARBA00022692"/>
    </source>
</evidence>
<feature type="compositionally biased region" description="Acidic residues" evidence="5">
    <location>
        <begin position="327"/>
        <end position="337"/>
    </location>
</feature>
<comment type="caution">
    <text evidence="7">The sequence shown here is derived from an EMBL/GenBank/DDBJ whole genome shotgun (WGS) entry which is preliminary data.</text>
</comment>
<dbReference type="Proteomes" id="UP000221394">
    <property type="component" value="Unassembled WGS sequence"/>
</dbReference>
<dbReference type="AlphaFoldDB" id="A0A2A9EEW5"/>
<dbReference type="OrthoDB" id="9789677at2"/>
<protein>
    <submittedName>
        <fullName evidence="7">VIT1/CCC1 family predicted Fe2+/Mn2+ transporter</fullName>
    </submittedName>
</protein>
<feature type="transmembrane region" description="Helical" evidence="6">
    <location>
        <begin position="155"/>
        <end position="178"/>
    </location>
</feature>
<evidence type="ECO:0000313" key="7">
    <source>
        <dbReference type="EMBL" id="PFG36770.1"/>
    </source>
</evidence>
<dbReference type="InterPro" id="IPR008217">
    <property type="entry name" value="Ccc1_fam"/>
</dbReference>
<reference evidence="7 8" key="1">
    <citation type="submission" date="2017-10" db="EMBL/GenBank/DDBJ databases">
        <title>Sequencing the genomes of 1000 actinobacteria strains.</title>
        <authorList>
            <person name="Klenk H.-P."/>
        </authorList>
    </citation>
    <scope>NUCLEOTIDE SEQUENCE [LARGE SCALE GENOMIC DNA]</scope>
    <source>
        <strain evidence="7 8">DSM 21574</strain>
    </source>
</reference>
<keyword evidence="4 6" id="KW-0472">Membrane</keyword>
<gene>
    <name evidence="7" type="ORF">ATL41_1509</name>
</gene>
<evidence type="ECO:0000256" key="5">
    <source>
        <dbReference type="SAM" id="MobiDB-lite"/>
    </source>
</evidence>
<dbReference type="RefSeq" id="WP_098457919.1">
    <property type="nucleotide sequence ID" value="NZ_PDJH01000001.1"/>
</dbReference>
<feature type="region of interest" description="Disordered" evidence="5">
    <location>
        <begin position="1"/>
        <end position="28"/>
    </location>
</feature>
<feature type="transmembrane region" description="Helical" evidence="6">
    <location>
        <begin position="375"/>
        <end position="399"/>
    </location>
</feature>
<feature type="transmembrane region" description="Helical" evidence="6">
    <location>
        <begin position="345"/>
        <end position="369"/>
    </location>
</feature>
<sequence>MPENLDPSARPDADAQHPSGRTPSSADVRRWRRYLADELAEAQVYRDLARSQKGEEREILLAIAEAEGRHAAHWTALLGPDAKPAPRTLRSRALGWLARRFGSVFTLALVQRAESRSEYEADADATAAMAADERIHEEVVRSLATRGRRRISGNFRAAVFGANDGLVSNLALILGIGASGVSSATVLLTGVAGLLAGALSMGAGEFVSVRSQRELAEASRPSPHARRALPDLDVDANELALVYRARGMDPEAAEARARRTLALVQRVEQVQADESAALELAGSALPSVPAHDVEGAEVHHVASGSDSSTGAPHHGAAHDGTAHDGDEHDGDEHDGEESHDLLGSAWGAAASSFCFFASGALLPVLPYLFGLEGLAAVIAAVVIVGLALLGTGATVGVLSGASPGRRALRQIAIGYGAAGATYLLGLAFGTTVS</sequence>
<evidence type="ECO:0000256" key="1">
    <source>
        <dbReference type="ARBA" id="ARBA00004127"/>
    </source>
</evidence>
<keyword evidence="3 6" id="KW-1133">Transmembrane helix</keyword>
<dbReference type="GO" id="GO:0030026">
    <property type="term" value="P:intracellular manganese ion homeostasis"/>
    <property type="evidence" value="ECO:0007669"/>
    <property type="project" value="InterPro"/>
</dbReference>
<dbReference type="Pfam" id="PF01988">
    <property type="entry name" value="VIT1"/>
    <property type="match status" value="1"/>
</dbReference>
<name>A0A2A9EEW5_9MICO</name>
<feature type="compositionally biased region" description="Basic and acidic residues" evidence="5">
    <location>
        <begin position="316"/>
        <end position="326"/>
    </location>
</feature>
<keyword evidence="2 6" id="KW-0812">Transmembrane</keyword>
<evidence type="ECO:0000256" key="4">
    <source>
        <dbReference type="ARBA" id="ARBA00023136"/>
    </source>
</evidence>
<feature type="transmembrane region" description="Helical" evidence="6">
    <location>
        <begin position="411"/>
        <end position="432"/>
    </location>
</feature>
<dbReference type="GO" id="GO:0012505">
    <property type="term" value="C:endomembrane system"/>
    <property type="evidence" value="ECO:0007669"/>
    <property type="project" value="UniProtKB-SubCell"/>
</dbReference>
<evidence type="ECO:0000256" key="3">
    <source>
        <dbReference type="ARBA" id="ARBA00022989"/>
    </source>
</evidence>
<dbReference type="CDD" id="cd01044">
    <property type="entry name" value="Ferritin_CCC1_N"/>
    <property type="match status" value="1"/>
</dbReference>
<dbReference type="GO" id="GO:0005384">
    <property type="term" value="F:manganese ion transmembrane transporter activity"/>
    <property type="evidence" value="ECO:0007669"/>
    <property type="project" value="InterPro"/>
</dbReference>
<feature type="transmembrane region" description="Helical" evidence="6">
    <location>
        <begin position="184"/>
        <end position="203"/>
    </location>
</feature>
<dbReference type="EMBL" id="PDJH01000001">
    <property type="protein sequence ID" value="PFG36770.1"/>
    <property type="molecule type" value="Genomic_DNA"/>
</dbReference>
<accession>A0A2A9EEW5</accession>
<dbReference type="PANTHER" id="PTHR31851">
    <property type="entry name" value="FE(2+)/MN(2+) TRANSPORTER PCL1"/>
    <property type="match status" value="1"/>
</dbReference>
<dbReference type="InterPro" id="IPR039376">
    <property type="entry name" value="Ferritin_CCC1_N"/>
</dbReference>
<evidence type="ECO:0000256" key="6">
    <source>
        <dbReference type="SAM" id="Phobius"/>
    </source>
</evidence>